<dbReference type="InterPro" id="IPR016186">
    <property type="entry name" value="C-type_lectin-like/link_sf"/>
</dbReference>
<dbReference type="PANTHER" id="PTHR45784">
    <property type="entry name" value="C-TYPE LECTIN DOMAIN FAMILY 20 MEMBER A-RELATED"/>
    <property type="match status" value="1"/>
</dbReference>
<dbReference type="InterPro" id="IPR001304">
    <property type="entry name" value="C-type_lectin-like"/>
</dbReference>
<name>A0A1I7V1L5_9PELO</name>
<dbReference type="SMART" id="SM00034">
    <property type="entry name" value="CLECT"/>
    <property type="match status" value="1"/>
</dbReference>
<dbReference type="PROSITE" id="PS50041">
    <property type="entry name" value="C_TYPE_LECTIN_2"/>
    <property type="match status" value="1"/>
</dbReference>
<keyword evidence="2" id="KW-1185">Reference proteome</keyword>
<evidence type="ECO:0000313" key="2">
    <source>
        <dbReference type="Proteomes" id="UP000095282"/>
    </source>
</evidence>
<dbReference type="PANTHER" id="PTHR45784:SF5">
    <property type="entry name" value="C-TYPE LECTIN DOMAIN FAMILY 20 MEMBER A-RELATED"/>
    <property type="match status" value="1"/>
</dbReference>
<dbReference type="eggNOG" id="KOG4297">
    <property type="taxonomic scope" value="Eukaryota"/>
</dbReference>
<dbReference type="SUPFAM" id="SSF56436">
    <property type="entry name" value="C-type lectin-like"/>
    <property type="match status" value="1"/>
</dbReference>
<dbReference type="Proteomes" id="UP000095282">
    <property type="component" value="Unplaced"/>
</dbReference>
<accession>A0A1I7V1L5</accession>
<feature type="domain" description="C-type lectin" evidence="1">
    <location>
        <begin position="1"/>
        <end position="95"/>
    </location>
</feature>
<dbReference type="STRING" id="1561998.A0A1I7V1L5"/>
<organism evidence="2 3">
    <name type="scientific">Caenorhabditis tropicalis</name>
    <dbReference type="NCBI Taxonomy" id="1561998"/>
    <lineage>
        <taxon>Eukaryota</taxon>
        <taxon>Metazoa</taxon>
        <taxon>Ecdysozoa</taxon>
        <taxon>Nematoda</taxon>
        <taxon>Chromadorea</taxon>
        <taxon>Rhabditida</taxon>
        <taxon>Rhabditina</taxon>
        <taxon>Rhabditomorpha</taxon>
        <taxon>Rhabditoidea</taxon>
        <taxon>Rhabditidae</taxon>
        <taxon>Peloderinae</taxon>
        <taxon>Caenorhabditis</taxon>
    </lineage>
</organism>
<evidence type="ECO:0000259" key="1">
    <source>
        <dbReference type="PROSITE" id="PS50041"/>
    </source>
</evidence>
<dbReference type="CDD" id="cd00037">
    <property type="entry name" value="CLECT"/>
    <property type="match status" value="1"/>
</dbReference>
<dbReference type="Gene3D" id="3.10.100.10">
    <property type="entry name" value="Mannose-Binding Protein A, subunit A"/>
    <property type="match status" value="1"/>
</dbReference>
<proteinExistence type="predicted"/>
<evidence type="ECO:0000313" key="3">
    <source>
        <dbReference type="WBParaSite" id="Csp11.Scaffold630.g21489.t1"/>
    </source>
</evidence>
<dbReference type="Pfam" id="PF00059">
    <property type="entry name" value="Lectin_C"/>
    <property type="match status" value="1"/>
</dbReference>
<dbReference type="AlphaFoldDB" id="A0A1I7V1L5"/>
<protein>
    <submittedName>
        <fullName evidence="3">C-type lectin domain-containing protein</fullName>
    </submittedName>
</protein>
<dbReference type="InterPro" id="IPR016187">
    <property type="entry name" value="CTDL_fold"/>
</dbReference>
<reference evidence="3" key="1">
    <citation type="submission" date="2016-11" db="UniProtKB">
        <authorList>
            <consortium name="WormBaseParasite"/>
        </authorList>
    </citation>
    <scope>IDENTIFICATION</scope>
</reference>
<dbReference type="WBParaSite" id="Csp11.Scaffold630.g21489.t1">
    <property type="protein sequence ID" value="Csp11.Scaffold630.g21489.t1"/>
    <property type="gene ID" value="Csp11.Scaffold630.g21489"/>
</dbReference>
<sequence length="309" mass="34755">MCYDYGGYHLATVPTMIDNRFMYNMSSHANIFSNYFWIGLTDMSADGSWEWIDGSSSNFQNWAMETAHGDCAAMRAYDGKWSAQDCSQPYPFFCYGRAPGAPTDPPMTPKPTTRPTRREENMIKFMADSESFGNPNTDPNAVNFYNKERDYIRAVTDALFANPSSNGNTCTFYMSPSFYGYTLYDQQFDHSAAWAKAQFDNLLEDNVWDQGKTDQAYNITDAIRGAQRFQWSPSMVDIGYTTLVFLTARKDFTNIPSLFNPFPKFDEVVVVTLNGATMPGVPSGVTNIAVSNSFNSADVQKLVNVLNCH</sequence>